<accession>A0AAW1HF43</accession>
<organism evidence="1 2">
    <name type="scientific">Popillia japonica</name>
    <name type="common">Japanese beetle</name>
    <dbReference type="NCBI Taxonomy" id="7064"/>
    <lineage>
        <taxon>Eukaryota</taxon>
        <taxon>Metazoa</taxon>
        <taxon>Ecdysozoa</taxon>
        <taxon>Arthropoda</taxon>
        <taxon>Hexapoda</taxon>
        <taxon>Insecta</taxon>
        <taxon>Pterygota</taxon>
        <taxon>Neoptera</taxon>
        <taxon>Endopterygota</taxon>
        <taxon>Coleoptera</taxon>
        <taxon>Polyphaga</taxon>
        <taxon>Scarabaeiformia</taxon>
        <taxon>Scarabaeidae</taxon>
        <taxon>Rutelinae</taxon>
        <taxon>Popillia</taxon>
    </lineage>
</organism>
<gene>
    <name evidence="1" type="ORF">QE152_g40907</name>
</gene>
<dbReference type="AlphaFoldDB" id="A0AAW1HF43"/>
<protein>
    <submittedName>
        <fullName evidence="1">Uncharacterized protein</fullName>
    </submittedName>
</protein>
<sequence>MMLKGIPIYRTHFLPRETKRANFKS</sequence>
<dbReference type="Proteomes" id="UP001458880">
    <property type="component" value="Unassembled WGS sequence"/>
</dbReference>
<reference evidence="1 2" key="1">
    <citation type="journal article" date="2024" name="BMC Genomics">
        <title>De novo assembly and annotation of Popillia japonica's genome with initial clues to its potential as an invasive pest.</title>
        <authorList>
            <person name="Cucini C."/>
            <person name="Boschi S."/>
            <person name="Funari R."/>
            <person name="Cardaioli E."/>
            <person name="Iannotti N."/>
            <person name="Marturano G."/>
            <person name="Paoli F."/>
            <person name="Bruttini M."/>
            <person name="Carapelli A."/>
            <person name="Frati F."/>
            <person name="Nardi F."/>
        </authorList>
    </citation>
    <scope>NUCLEOTIDE SEQUENCE [LARGE SCALE GENOMIC DNA]</scope>
    <source>
        <strain evidence="1">DMR45628</strain>
    </source>
</reference>
<name>A0AAW1HF43_POPJA</name>
<proteinExistence type="predicted"/>
<feature type="non-terminal residue" evidence="1">
    <location>
        <position position="25"/>
    </location>
</feature>
<keyword evidence="2" id="KW-1185">Reference proteome</keyword>
<comment type="caution">
    <text evidence="1">The sequence shown here is derived from an EMBL/GenBank/DDBJ whole genome shotgun (WGS) entry which is preliminary data.</text>
</comment>
<evidence type="ECO:0000313" key="2">
    <source>
        <dbReference type="Proteomes" id="UP001458880"/>
    </source>
</evidence>
<dbReference type="EMBL" id="JASPKY010001595">
    <property type="protein sequence ID" value="KAK9674724.1"/>
    <property type="molecule type" value="Genomic_DNA"/>
</dbReference>
<evidence type="ECO:0000313" key="1">
    <source>
        <dbReference type="EMBL" id="KAK9674724.1"/>
    </source>
</evidence>